<name>A0A2S8GT13_9BACT</name>
<comment type="similarity">
    <text evidence="1">Belongs to the sigma-70 factor family. ECF subfamily.</text>
</comment>
<proteinExistence type="inferred from homology"/>
<dbReference type="PANTHER" id="PTHR43133">
    <property type="entry name" value="RNA POLYMERASE ECF-TYPE SIGMA FACTO"/>
    <property type="match status" value="1"/>
</dbReference>
<dbReference type="GO" id="GO:0016987">
    <property type="term" value="F:sigma factor activity"/>
    <property type="evidence" value="ECO:0007669"/>
    <property type="project" value="UniProtKB-KW"/>
</dbReference>
<keyword evidence="3" id="KW-0731">Sigma factor</keyword>
<dbReference type="SUPFAM" id="SSF88659">
    <property type="entry name" value="Sigma3 and sigma4 domains of RNA polymerase sigma factors"/>
    <property type="match status" value="1"/>
</dbReference>
<accession>A0A2S8GT13</accession>
<dbReference type="GO" id="GO:0006352">
    <property type="term" value="P:DNA-templated transcription initiation"/>
    <property type="evidence" value="ECO:0007669"/>
    <property type="project" value="InterPro"/>
</dbReference>
<dbReference type="AlphaFoldDB" id="A0A2S8GT13"/>
<comment type="caution">
    <text evidence="7">The sequence shown here is derived from an EMBL/GenBank/DDBJ whole genome shotgun (WGS) entry which is preliminary data.</text>
</comment>
<evidence type="ECO:0000256" key="3">
    <source>
        <dbReference type="ARBA" id="ARBA00023082"/>
    </source>
</evidence>
<evidence type="ECO:0000256" key="1">
    <source>
        <dbReference type="ARBA" id="ARBA00010641"/>
    </source>
</evidence>
<dbReference type="Gene3D" id="1.10.10.10">
    <property type="entry name" value="Winged helix-like DNA-binding domain superfamily/Winged helix DNA-binding domain"/>
    <property type="match status" value="1"/>
</dbReference>
<evidence type="ECO:0000313" key="8">
    <source>
        <dbReference type="Proteomes" id="UP000237819"/>
    </source>
</evidence>
<evidence type="ECO:0000256" key="2">
    <source>
        <dbReference type="ARBA" id="ARBA00023015"/>
    </source>
</evidence>
<sequence>MGQSAAATVANQLLHDPRQFSDDDLDGFLNVDHLGRSVSGRRSLDRLRPGRHDRAGLQPDGRRALLAAAVWSQMVHASCVAIYARGDGPRSTARLDRNHSHLFRSVSRLPVFRHDQPYANLVLRTWPGISAGRVGVCGPATEATLMPDKASTPSPEVRDWRQLLADARSGDEAAIDDLWRSMRTYLLLIAESGLGDGLAAKVDASDIVQNSLLEAQRDFSRFTGDSETELKSWLRQLVKHNLIDVGRHYRQAKSRDVRLEQSLGSDSPVELVDRRQPTASSMIRREEADLELLRAVAQLPSEQRRLVEMRHRRGLTYEEIARELGVSEKTVRNRWAAAIAQLKKDLSGGGESLP</sequence>
<dbReference type="InterPro" id="IPR039425">
    <property type="entry name" value="RNA_pol_sigma-70-like"/>
</dbReference>
<evidence type="ECO:0000313" key="7">
    <source>
        <dbReference type="EMBL" id="PQO47521.1"/>
    </source>
</evidence>
<dbReference type="NCBIfam" id="TIGR02937">
    <property type="entry name" value="sigma70-ECF"/>
    <property type="match status" value="1"/>
</dbReference>
<evidence type="ECO:0000256" key="4">
    <source>
        <dbReference type="ARBA" id="ARBA00023125"/>
    </source>
</evidence>
<dbReference type="PANTHER" id="PTHR43133:SF8">
    <property type="entry name" value="RNA POLYMERASE SIGMA FACTOR HI_1459-RELATED"/>
    <property type="match status" value="1"/>
</dbReference>
<dbReference type="EMBL" id="PUHZ01000005">
    <property type="protein sequence ID" value="PQO47521.1"/>
    <property type="molecule type" value="Genomic_DNA"/>
</dbReference>
<reference evidence="7 8" key="1">
    <citation type="submission" date="2018-02" db="EMBL/GenBank/DDBJ databases">
        <title>Comparative genomes isolates from brazilian mangrove.</title>
        <authorList>
            <person name="Araujo J.E."/>
            <person name="Taketani R.G."/>
            <person name="Silva M.C.P."/>
            <person name="Loureco M.V."/>
            <person name="Andreote F.D."/>
        </authorList>
    </citation>
    <scope>NUCLEOTIDE SEQUENCE [LARGE SCALE GENOMIC DNA]</scope>
    <source>
        <strain evidence="7 8">Nap-Phe MGV</strain>
    </source>
</reference>
<gene>
    <name evidence="7" type="ORF">C5Y93_05110</name>
</gene>
<dbReference type="InterPro" id="IPR036388">
    <property type="entry name" value="WH-like_DNA-bd_sf"/>
</dbReference>
<dbReference type="Proteomes" id="UP000237819">
    <property type="component" value="Unassembled WGS sequence"/>
</dbReference>
<protein>
    <recommendedName>
        <fullName evidence="6">RNA polymerase sigma factor 70 region 4 type 2 domain-containing protein</fullName>
    </recommendedName>
</protein>
<dbReference type="GO" id="GO:0003677">
    <property type="term" value="F:DNA binding"/>
    <property type="evidence" value="ECO:0007669"/>
    <property type="project" value="UniProtKB-KW"/>
</dbReference>
<dbReference type="SUPFAM" id="SSF88946">
    <property type="entry name" value="Sigma2 domain of RNA polymerase sigma factors"/>
    <property type="match status" value="1"/>
</dbReference>
<keyword evidence="2" id="KW-0805">Transcription regulation</keyword>
<dbReference type="InterPro" id="IPR013324">
    <property type="entry name" value="RNA_pol_sigma_r3/r4-like"/>
</dbReference>
<dbReference type="InterPro" id="IPR014284">
    <property type="entry name" value="RNA_pol_sigma-70_dom"/>
</dbReference>
<dbReference type="Gene3D" id="1.10.1740.10">
    <property type="match status" value="1"/>
</dbReference>
<evidence type="ECO:0000256" key="5">
    <source>
        <dbReference type="ARBA" id="ARBA00023163"/>
    </source>
</evidence>
<organism evidence="7 8">
    <name type="scientific">Blastopirellula marina</name>
    <dbReference type="NCBI Taxonomy" id="124"/>
    <lineage>
        <taxon>Bacteria</taxon>
        <taxon>Pseudomonadati</taxon>
        <taxon>Planctomycetota</taxon>
        <taxon>Planctomycetia</taxon>
        <taxon>Pirellulales</taxon>
        <taxon>Pirellulaceae</taxon>
        <taxon>Blastopirellula</taxon>
    </lineage>
</organism>
<dbReference type="Pfam" id="PF08281">
    <property type="entry name" value="Sigma70_r4_2"/>
    <property type="match status" value="1"/>
</dbReference>
<dbReference type="InterPro" id="IPR013325">
    <property type="entry name" value="RNA_pol_sigma_r2"/>
</dbReference>
<feature type="domain" description="RNA polymerase sigma factor 70 region 4 type 2" evidence="6">
    <location>
        <begin position="290"/>
        <end position="341"/>
    </location>
</feature>
<evidence type="ECO:0000259" key="6">
    <source>
        <dbReference type="Pfam" id="PF08281"/>
    </source>
</evidence>
<keyword evidence="5" id="KW-0804">Transcription</keyword>
<keyword evidence="4" id="KW-0238">DNA-binding</keyword>
<dbReference type="CDD" id="cd06171">
    <property type="entry name" value="Sigma70_r4"/>
    <property type="match status" value="1"/>
</dbReference>
<dbReference type="InterPro" id="IPR013249">
    <property type="entry name" value="RNA_pol_sigma70_r4_t2"/>
</dbReference>